<gene>
    <name evidence="9" type="ORF">QBC46DRAFT_445190</name>
</gene>
<dbReference type="GO" id="GO:0016020">
    <property type="term" value="C:membrane"/>
    <property type="evidence" value="ECO:0007669"/>
    <property type="project" value="UniProtKB-SubCell"/>
</dbReference>
<dbReference type="Pfam" id="PF20684">
    <property type="entry name" value="Fung_rhodopsin"/>
    <property type="match status" value="1"/>
</dbReference>
<sequence>MDIPLGSPSALGHDPSHYGREPLRVLLFMTVPIVWLVGACQQRVRWSRGQYAFEDGFMAAAVMLYFANAAVALYGSYHSLLDPIKDLETAMFSLIVCEGGYALLSVTIRYAIALFLWRKVTTDFHRYCIYYFMAWAWVVSLLYVLYITFTFDSEQASQPPENAWLDSLPVQGLMVVFAMLDIWLLALAQRISWTLGLSKRSSKMVDVLVFMGIIAAIVLITRNAYLWYIPVSQNDVLDRISGGQIWEVLETTLGIIAGCAATLIRTGNDNGRRELEQNSPVSAPRGGSRSSRRAAGGWRLSQFKSWLRPHPRART</sequence>
<dbReference type="InterPro" id="IPR052337">
    <property type="entry name" value="SAT4-like"/>
</dbReference>
<evidence type="ECO:0000256" key="4">
    <source>
        <dbReference type="ARBA" id="ARBA00023136"/>
    </source>
</evidence>
<comment type="similarity">
    <text evidence="5">Belongs to the SAT4 family.</text>
</comment>
<proteinExistence type="inferred from homology"/>
<dbReference type="Proteomes" id="UP001303473">
    <property type="component" value="Unassembled WGS sequence"/>
</dbReference>
<evidence type="ECO:0000313" key="9">
    <source>
        <dbReference type="EMBL" id="KAK3945272.1"/>
    </source>
</evidence>
<dbReference type="PANTHER" id="PTHR33048">
    <property type="entry name" value="PTH11-LIKE INTEGRAL MEMBRANE PROTEIN (AFU_ORTHOLOGUE AFUA_5G11245)"/>
    <property type="match status" value="1"/>
</dbReference>
<feature type="transmembrane region" description="Helical" evidence="7">
    <location>
        <begin position="129"/>
        <end position="149"/>
    </location>
</feature>
<evidence type="ECO:0000256" key="7">
    <source>
        <dbReference type="SAM" id="Phobius"/>
    </source>
</evidence>
<evidence type="ECO:0000256" key="5">
    <source>
        <dbReference type="ARBA" id="ARBA00038359"/>
    </source>
</evidence>
<comment type="subcellular location">
    <subcellularLocation>
        <location evidence="1">Membrane</location>
        <topology evidence="1">Multi-pass membrane protein</topology>
    </subcellularLocation>
</comment>
<keyword evidence="2 7" id="KW-0812">Transmembrane</keyword>
<keyword evidence="3 7" id="KW-1133">Transmembrane helix</keyword>
<organism evidence="9 10">
    <name type="scientific">Diplogelasinospora grovesii</name>
    <dbReference type="NCBI Taxonomy" id="303347"/>
    <lineage>
        <taxon>Eukaryota</taxon>
        <taxon>Fungi</taxon>
        <taxon>Dikarya</taxon>
        <taxon>Ascomycota</taxon>
        <taxon>Pezizomycotina</taxon>
        <taxon>Sordariomycetes</taxon>
        <taxon>Sordariomycetidae</taxon>
        <taxon>Sordariales</taxon>
        <taxon>Diplogelasinosporaceae</taxon>
        <taxon>Diplogelasinospora</taxon>
    </lineage>
</organism>
<name>A0AAN6S8S2_9PEZI</name>
<feature type="compositionally biased region" description="Low complexity" evidence="6">
    <location>
        <begin position="282"/>
        <end position="297"/>
    </location>
</feature>
<feature type="transmembrane region" description="Helical" evidence="7">
    <location>
        <begin position="56"/>
        <end position="77"/>
    </location>
</feature>
<feature type="transmembrane region" description="Helical" evidence="7">
    <location>
        <begin position="245"/>
        <end position="264"/>
    </location>
</feature>
<evidence type="ECO:0000259" key="8">
    <source>
        <dbReference type="Pfam" id="PF20684"/>
    </source>
</evidence>
<evidence type="ECO:0000256" key="1">
    <source>
        <dbReference type="ARBA" id="ARBA00004141"/>
    </source>
</evidence>
<dbReference type="EMBL" id="MU853755">
    <property type="protein sequence ID" value="KAK3945272.1"/>
    <property type="molecule type" value="Genomic_DNA"/>
</dbReference>
<feature type="transmembrane region" description="Helical" evidence="7">
    <location>
        <begin position="207"/>
        <end position="225"/>
    </location>
</feature>
<feature type="region of interest" description="Disordered" evidence="6">
    <location>
        <begin position="270"/>
        <end position="297"/>
    </location>
</feature>
<evidence type="ECO:0000256" key="2">
    <source>
        <dbReference type="ARBA" id="ARBA00022692"/>
    </source>
</evidence>
<feature type="transmembrane region" description="Helical" evidence="7">
    <location>
        <begin position="169"/>
        <end position="187"/>
    </location>
</feature>
<dbReference type="InterPro" id="IPR049326">
    <property type="entry name" value="Rhodopsin_dom_fungi"/>
</dbReference>
<dbReference type="PANTHER" id="PTHR33048:SF96">
    <property type="entry name" value="INTEGRAL MEMBRANE PROTEIN"/>
    <property type="match status" value="1"/>
</dbReference>
<feature type="transmembrane region" description="Helical" evidence="7">
    <location>
        <begin position="25"/>
        <end position="44"/>
    </location>
</feature>
<keyword evidence="10" id="KW-1185">Reference proteome</keyword>
<evidence type="ECO:0000256" key="3">
    <source>
        <dbReference type="ARBA" id="ARBA00022989"/>
    </source>
</evidence>
<evidence type="ECO:0000313" key="10">
    <source>
        <dbReference type="Proteomes" id="UP001303473"/>
    </source>
</evidence>
<dbReference type="AlphaFoldDB" id="A0AAN6S8S2"/>
<accession>A0AAN6S8S2</accession>
<feature type="domain" description="Rhodopsin" evidence="8">
    <location>
        <begin position="45"/>
        <end position="263"/>
    </location>
</feature>
<feature type="transmembrane region" description="Helical" evidence="7">
    <location>
        <begin position="89"/>
        <end position="117"/>
    </location>
</feature>
<protein>
    <recommendedName>
        <fullName evidence="8">Rhodopsin domain-containing protein</fullName>
    </recommendedName>
</protein>
<evidence type="ECO:0000256" key="6">
    <source>
        <dbReference type="SAM" id="MobiDB-lite"/>
    </source>
</evidence>
<comment type="caution">
    <text evidence="9">The sequence shown here is derived from an EMBL/GenBank/DDBJ whole genome shotgun (WGS) entry which is preliminary data.</text>
</comment>
<reference evidence="10" key="1">
    <citation type="journal article" date="2023" name="Mol. Phylogenet. Evol.">
        <title>Genome-scale phylogeny and comparative genomics of the fungal order Sordariales.</title>
        <authorList>
            <person name="Hensen N."/>
            <person name="Bonometti L."/>
            <person name="Westerberg I."/>
            <person name="Brannstrom I.O."/>
            <person name="Guillou S."/>
            <person name="Cros-Aarteil S."/>
            <person name="Calhoun S."/>
            <person name="Haridas S."/>
            <person name="Kuo A."/>
            <person name="Mondo S."/>
            <person name="Pangilinan J."/>
            <person name="Riley R."/>
            <person name="LaButti K."/>
            <person name="Andreopoulos B."/>
            <person name="Lipzen A."/>
            <person name="Chen C."/>
            <person name="Yan M."/>
            <person name="Daum C."/>
            <person name="Ng V."/>
            <person name="Clum A."/>
            <person name="Steindorff A."/>
            <person name="Ohm R.A."/>
            <person name="Martin F."/>
            <person name="Silar P."/>
            <person name="Natvig D.O."/>
            <person name="Lalanne C."/>
            <person name="Gautier V."/>
            <person name="Ament-Velasquez S.L."/>
            <person name="Kruys A."/>
            <person name="Hutchinson M.I."/>
            <person name="Powell A.J."/>
            <person name="Barry K."/>
            <person name="Miller A.N."/>
            <person name="Grigoriev I.V."/>
            <person name="Debuchy R."/>
            <person name="Gladieux P."/>
            <person name="Hiltunen Thoren M."/>
            <person name="Johannesson H."/>
        </authorList>
    </citation>
    <scope>NUCLEOTIDE SEQUENCE [LARGE SCALE GENOMIC DNA]</scope>
    <source>
        <strain evidence="10">CBS 340.73</strain>
    </source>
</reference>
<keyword evidence="4 7" id="KW-0472">Membrane</keyword>